<evidence type="ECO:0000313" key="14">
    <source>
        <dbReference type="EMBL" id="SGY90364.1"/>
    </source>
</evidence>
<dbReference type="Gene3D" id="3.40.50.1000">
    <property type="entry name" value="HAD superfamily/HAD-like"/>
    <property type="match status" value="1"/>
</dbReference>
<protein>
    <recommendedName>
        <fullName evidence="5">Phosphoserine phosphatase</fullName>
        <ecNumber evidence="4">3.1.3.3</ecNumber>
    </recommendedName>
    <alternativeName>
        <fullName evidence="11">O-phosphoserine phosphohydrolase</fullName>
    </alternativeName>
</protein>
<sequence>MTQLAETLFSNTPPIAWPQLLTLQSTEIKHVTYCQGQFNISAQELPLSSRNYYYLTLIAPSITSEALLNLLSTLSQRLQSTQDSRDIILYPPANYALNNNVLTDKQVPLEKAVNQGDIIVLGFTTLSDELQQQFKDTLVSWSSDYHVDYALSQTLPSLKQPGVVLMDMDSTTIQIECIDEIAKLAGVGEQVAAVTARAMNGELDFSESLRSRVATLTNCPEAVLTQVADAMPLMPGLELLIATLHQANWKVAIASGGFTYFAKRLQDDLGFDAVYANELEIVDGILTGKVIGNIVDAQVKADTLQALAQEYQITPQQTVAIGDGANDLIMLKSAALGVAIHAKPIVQQQAQVALNYHDLEGLVGLLQAANCVDASWS</sequence>
<evidence type="ECO:0000256" key="10">
    <source>
        <dbReference type="ARBA" id="ARBA00023299"/>
    </source>
</evidence>
<proteinExistence type="inferred from homology"/>
<dbReference type="NCBIfam" id="TIGR01488">
    <property type="entry name" value="HAD-SF-IB"/>
    <property type="match status" value="1"/>
</dbReference>
<evidence type="ECO:0000256" key="7">
    <source>
        <dbReference type="ARBA" id="ARBA00022723"/>
    </source>
</evidence>
<comment type="similarity">
    <text evidence="3">Belongs to the HAD-like hydrolase superfamily. SerB family.</text>
</comment>
<accession>A0ABY1HES6</accession>
<comment type="caution">
    <text evidence="14">The sequence shown here is derived from an EMBL/GenBank/DDBJ whole genome shotgun (WGS) entry which is preliminary data.</text>
</comment>
<organism evidence="14 15">
    <name type="scientific">Moritella viscosa</name>
    <dbReference type="NCBI Taxonomy" id="80854"/>
    <lineage>
        <taxon>Bacteria</taxon>
        <taxon>Pseudomonadati</taxon>
        <taxon>Pseudomonadota</taxon>
        <taxon>Gammaproteobacteria</taxon>
        <taxon>Alteromonadales</taxon>
        <taxon>Moritellaceae</taxon>
        <taxon>Moritella</taxon>
    </lineage>
</organism>
<keyword evidence="8" id="KW-0378">Hydrolase</keyword>
<evidence type="ECO:0000256" key="9">
    <source>
        <dbReference type="ARBA" id="ARBA00022842"/>
    </source>
</evidence>
<comment type="pathway">
    <text evidence="2">Amino-acid biosynthesis; L-serine biosynthesis; L-serine from 3-phospho-D-glycerate: step 3/3.</text>
</comment>
<evidence type="ECO:0000256" key="12">
    <source>
        <dbReference type="ARBA" id="ARBA00048138"/>
    </source>
</evidence>
<keyword evidence="15" id="KW-1185">Reference proteome</keyword>
<evidence type="ECO:0000256" key="13">
    <source>
        <dbReference type="ARBA" id="ARBA00048523"/>
    </source>
</evidence>
<evidence type="ECO:0000256" key="5">
    <source>
        <dbReference type="ARBA" id="ARBA00015196"/>
    </source>
</evidence>
<comment type="catalytic activity">
    <reaction evidence="12">
        <text>O-phospho-L-serine + H2O = L-serine + phosphate</text>
        <dbReference type="Rhea" id="RHEA:21208"/>
        <dbReference type="ChEBI" id="CHEBI:15377"/>
        <dbReference type="ChEBI" id="CHEBI:33384"/>
        <dbReference type="ChEBI" id="CHEBI:43474"/>
        <dbReference type="ChEBI" id="CHEBI:57524"/>
        <dbReference type="EC" id="3.1.3.3"/>
    </reaction>
</comment>
<evidence type="ECO:0000256" key="3">
    <source>
        <dbReference type="ARBA" id="ARBA00009184"/>
    </source>
</evidence>
<keyword evidence="6" id="KW-0028">Amino-acid biosynthesis</keyword>
<dbReference type="CDD" id="cd07500">
    <property type="entry name" value="HAD_PSP"/>
    <property type="match status" value="1"/>
</dbReference>
<dbReference type="EC" id="3.1.3.3" evidence="4"/>
<dbReference type="InterPro" id="IPR004469">
    <property type="entry name" value="PSP"/>
</dbReference>
<dbReference type="PANTHER" id="PTHR43344:SF2">
    <property type="entry name" value="PHOSPHOSERINE PHOSPHATASE"/>
    <property type="match status" value="1"/>
</dbReference>
<dbReference type="Pfam" id="PF00702">
    <property type="entry name" value="Hydrolase"/>
    <property type="match status" value="1"/>
</dbReference>
<evidence type="ECO:0000256" key="2">
    <source>
        <dbReference type="ARBA" id="ARBA00005135"/>
    </source>
</evidence>
<dbReference type="InterPro" id="IPR023214">
    <property type="entry name" value="HAD_sf"/>
</dbReference>
<dbReference type="PANTHER" id="PTHR43344">
    <property type="entry name" value="PHOSPHOSERINE PHOSPHATASE"/>
    <property type="match status" value="1"/>
</dbReference>
<dbReference type="SFLD" id="SFLDF00029">
    <property type="entry name" value="phosphoserine_phosphatase"/>
    <property type="match status" value="1"/>
</dbReference>
<dbReference type="SFLD" id="SFLDG01136">
    <property type="entry name" value="C1.6:_Phosphoserine_Phosphatas"/>
    <property type="match status" value="1"/>
</dbReference>
<evidence type="ECO:0000256" key="8">
    <source>
        <dbReference type="ARBA" id="ARBA00022801"/>
    </source>
</evidence>
<comment type="cofactor">
    <cofactor evidence="1">
        <name>Mg(2+)</name>
        <dbReference type="ChEBI" id="CHEBI:18420"/>
    </cofactor>
</comment>
<dbReference type="SFLD" id="SFLDS00003">
    <property type="entry name" value="Haloacid_Dehalogenase"/>
    <property type="match status" value="1"/>
</dbReference>
<dbReference type="Proteomes" id="UP000182660">
    <property type="component" value="Unassembled WGS sequence"/>
</dbReference>
<evidence type="ECO:0000256" key="4">
    <source>
        <dbReference type="ARBA" id="ARBA00012640"/>
    </source>
</evidence>
<dbReference type="SUPFAM" id="SSF56784">
    <property type="entry name" value="HAD-like"/>
    <property type="match status" value="1"/>
</dbReference>
<keyword evidence="9" id="KW-0460">Magnesium</keyword>
<gene>
    <name evidence="14" type="ORF">MT2528_1909</name>
</gene>
<dbReference type="SFLD" id="SFLDG01137">
    <property type="entry name" value="C1.6.1:_Phosphoserine_Phosphat"/>
    <property type="match status" value="1"/>
</dbReference>
<comment type="catalytic activity">
    <reaction evidence="13">
        <text>O-phospho-D-serine + H2O = D-serine + phosphate</text>
        <dbReference type="Rhea" id="RHEA:24873"/>
        <dbReference type="ChEBI" id="CHEBI:15377"/>
        <dbReference type="ChEBI" id="CHEBI:35247"/>
        <dbReference type="ChEBI" id="CHEBI:43474"/>
        <dbReference type="ChEBI" id="CHEBI:58680"/>
        <dbReference type="EC" id="3.1.3.3"/>
    </reaction>
</comment>
<dbReference type="GeneID" id="61295808"/>
<keyword evidence="10" id="KW-0718">Serine biosynthesis</keyword>
<dbReference type="EMBL" id="FPLJ01000049">
    <property type="protein sequence ID" value="SGY90364.1"/>
    <property type="molecule type" value="Genomic_DNA"/>
</dbReference>
<dbReference type="Gene3D" id="1.10.150.210">
    <property type="entry name" value="Phosphoserine phosphatase, domain 2"/>
    <property type="match status" value="1"/>
</dbReference>
<dbReference type="RefSeq" id="WP_075472027.1">
    <property type="nucleotide sequence ID" value="NZ_CAWQZC010000063.1"/>
</dbReference>
<evidence type="ECO:0000256" key="6">
    <source>
        <dbReference type="ARBA" id="ARBA00022605"/>
    </source>
</evidence>
<dbReference type="Gene3D" id="3.30.70.2020">
    <property type="match status" value="1"/>
</dbReference>
<dbReference type="InterPro" id="IPR050582">
    <property type="entry name" value="HAD-like_SerB"/>
</dbReference>
<name>A0ABY1HES6_9GAMM</name>
<reference evidence="14 15" key="1">
    <citation type="submission" date="2016-11" db="EMBL/GenBank/DDBJ databases">
        <authorList>
            <person name="Klemetsen T."/>
        </authorList>
    </citation>
    <scope>NUCLEOTIDE SEQUENCE [LARGE SCALE GENOMIC DNA]</scope>
    <source>
        <strain evidence="14">MT 2528</strain>
    </source>
</reference>
<keyword evidence="7" id="KW-0479">Metal-binding</keyword>
<evidence type="ECO:0000256" key="1">
    <source>
        <dbReference type="ARBA" id="ARBA00001946"/>
    </source>
</evidence>
<evidence type="ECO:0000313" key="15">
    <source>
        <dbReference type="Proteomes" id="UP000182660"/>
    </source>
</evidence>
<dbReference type="InterPro" id="IPR036412">
    <property type="entry name" value="HAD-like_sf"/>
</dbReference>
<evidence type="ECO:0000256" key="11">
    <source>
        <dbReference type="ARBA" id="ARBA00031693"/>
    </source>
</evidence>
<dbReference type="NCBIfam" id="TIGR00338">
    <property type="entry name" value="serB"/>
    <property type="match status" value="1"/>
</dbReference>